<dbReference type="STRING" id="1423720.FC67_GL000025"/>
<reference evidence="3 4" key="1">
    <citation type="submission" date="2016-12" db="EMBL/GenBank/DDBJ databases">
        <title>The whole genome sequencing and assembly of Lactobacillus alimentarius DSM 20249T strain.</title>
        <authorList>
            <person name="Lee Y.-J."/>
            <person name="Yi H."/>
            <person name="Bahn Y.-S."/>
            <person name="Kim J.F."/>
            <person name="Lee D.-W."/>
        </authorList>
    </citation>
    <scope>NUCLEOTIDE SEQUENCE [LARGE SCALE GENOMIC DNA]</scope>
    <source>
        <strain evidence="3 4">DSM 20249</strain>
    </source>
</reference>
<dbReference type="EMBL" id="CP018867">
    <property type="protein sequence ID" value="AUI72541.1"/>
    <property type="molecule type" value="Genomic_DNA"/>
</dbReference>
<gene>
    <name evidence="3" type="ORF">LA20249_10245</name>
</gene>
<protein>
    <recommendedName>
        <fullName evidence="5">mRNA interferase</fullName>
    </recommendedName>
</protein>
<name>A0A2K9HJ15_9LACO</name>
<dbReference type="InterPro" id="IPR003477">
    <property type="entry name" value="PemK-like"/>
</dbReference>
<evidence type="ECO:0000313" key="4">
    <source>
        <dbReference type="Proteomes" id="UP000234653"/>
    </source>
</evidence>
<dbReference type="Pfam" id="PF02452">
    <property type="entry name" value="PemK_toxin"/>
    <property type="match status" value="1"/>
</dbReference>
<accession>A0A2K9HJ15</accession>
<dbReference type="GO" id="GO:0004521">
    <property type="term" value="F:RNA endonuclease activity"/>
    <property type="evidence" value="ECO:0007669"/>
    <property type="project" value="TreeGrafter"/>
</dbReference>
<evidence type="ECO:0000256" key="2">
    <source>
        <dbReference type="ARBA" id="ARBA00022649"/>
    </source>
</evidence>
<dbReference type="Proteomes" id="UP000234653">
    <property type="component" value="Chromosome"/>
</dbReference>
<dbReference type="GO" id="GO:0006402">
    <property type="term" value="P:mRNA catabolic process"/>
    <property type="evidence" value="ECO:0007669"/>
    <property type="project" value="TreeGrafter"/>
</dbReference>
<dbReference type="GO" id="GO:0016075">
    <property type="term" value="P:rRNA catabolic process"/>
    <property type="evidence" value="ECO:0007669"/>
    <property type="project" value="TreeGrafter"/>
</dbReference>
<dbReference type="OrthoDB" id="9808744at2"/>
<dbReference type="AlphaFoldDB" id="A0A2K9HJ15"/>
<dbReference type="InterPro" id="IPR011067">
    <property type="entry name" value="Plasmid_toxin/cell-grow_inhib"/>
</dbReference>
<proteinExistence type="inferred from homology"/>
<organism evidence="3 4">
    <name type="scientific">Companilactobacillus alimentarius DSM 20249</name>
    <dbReference type="NCBI Taxonomy" id="1423720"/>
    <lineage>
        <taxon>Bacteria</taxon>
        <taxon>Bacillati</taxon>
        <taxon>Bacillota</taxon>
        <taxon>Bacilli</taxon>
        <taxon>Lactobacillales</taxon>
        <taxon>Lactobacillaceae</taxon>
        <taxon>Companilactobacillus</taxon>
    </lineage>
</organism>
<keyword evidence="2" id="KW-1277">Toxin-antitoxin system</keyword>
<dbReference type="SUPFAM" id="SSF50118">
    <property type="entry name" value="Cell growth inhibitor/plasmid maintenance toxic component"/>
    <property type="match status" value="1"/>
</dbReference>
<dbReference type="KEGG" id="lali:LA20249_10245"/>
<evidence type="ECO:0008006" key="5">
    <source>
        <dbReference type="Google" id="ProtNLM"/>
    </source>
</evidence>
<sequence length="115" mass="12670">MTKEDIAQGSIFMVNLDPVIGHEQGRKRPVIVVSIPDFYKLTGEVLVVPITSQFKSFGLTVEINSTKKSNGIHGLALCQHIRSIDIKARTGKMIGKCTGKELNKVIDIIDKSLHI</sequence>
<dbReference type="Gene3D" id="2.30.30.110">
    <property type="match status" value="1"/>
</dbReference>
<dbReference type="RefSeq" id="WP_057737547.1">
    <property type="nucleotide sequence ID" value="NZ_AZDQ01000006.1"/>
</dbReference>
<dbReference type="GO" id="GO:0003677">
    <property type="term" value="F:DNA binding"/>
    <property type="evidence" value="ECO:0007669"/>
    <property type="project" value="InterPro"/>
</dbReference>
<keyword evidence="4" id="KW-1185">Reference proteome</keyword>
<evidence type="ECO:0000256" key="1">
    <source>
        <dbReference type="ARBA" id="ARBA00007521"/>
    </source>
</evidence>
<comment type="similarity">
    <text evidence="1">Belongs to the PemK/MazF family.</text>
</comment>
<dbReference type="PANTHER" id="PTHR33988">
    <property type="entry name" value="ENDORIBONUCLEASE MAZF-RELATED"/>
    <property type="match status" value="1"/>
</dbReference>
<evidence type="ECO:0000313" key="3">
    <source>
        <dbReference type="EMBL" id="AUI72541.1"/>
    </source>
</evidence>